<name>A0A0D6R7K5_ARACU</name>
<feature type="coiled-coil region" evidence="1">
    <location>
        <begin position="95"/>
        <end position="137"/>
    </location>
</feature>
<dbReference type="EMBL" id="GCKF01030520">
    <property type="protein sequence ID" value="JAG97890.1"/>
    <property type="molecule type" value="Transcribed_RNA"/>
</dbReference>
<evidence type="ECO:0008006" key="4">
    <source>
        <dbReference type="Google" id="ProtNLM"/>
    </source>
</evidence>
<evidence type="ECO:0000256" key="2">
    <source>
        <dbReference type="SAM" id="MobiDB-lite"/>
    </source>
</evidence>
<dbReference type="GO" id="GO:0006368">
    <property type="term" value="P:transcription elongation by RNA polymerase II"/>
    <property type="evidence" value="ECO:0007669"/>
    <property type="project" value="InterPro"/>
</dbReference>
<keyword evidence="1" id="KW-0175">Coiled coil</keyword>
<reference evidence="3" key="1">
    <citation type="submission" date="2015-03" db="EMBL/GenBank/DDBJ databases">
        <title>A transcriptome of Araucaria cunninghamii, an australian fine timber species.</title>
        <authorList>
            <person name="Jing Yi C.J.Y."/>
            <person name="Yin San L.Y.S."/>
            <person name="Abdul Karim S.S."/>
            <person name="Wan Azmi N.N."/>
            <person name="Hercus R.R."/>
            <person name="Croft L.L."/>
        </authorList>
    </citation>
    <scope>NUCLEOTIDE SEQUENCE</scope>
    <source>
        <strain evidence="3">MI0301</strain>
        <tissue evidence="3">Leaf</tissue>
    </source>
</reference>
<accession>A0A0D6R7K5</accession>
<dbReference type="PANTHER" id="PTHR47543">
    <property type="entry name" value="OS08G0169600 PROTEIN"/>
    <property type="match status" value="1"/>
</dbReference>
<feature type="region of interest" description="Disordered" evidence="2">
    <location>
        <begin position="278"/>
        <end position="301"/>
    </location>
</feature>
<evidence type="ECO:0000256" key="1">
    <source>
        <dbReference type="SAM" id="Coils"/>
    </source>
</evidence>
<dbReference type="InterPro" id="IPR010684">
    <property type="entry name" value="RNA_pol_II_trans_fac_SIII_A"/>
</dbReference>
<protein>
    <recommendedName>
        <fullName evidence="4">Elongin-A</fullName>
    </recommendedName>
</protein>
<dbReference type="Pfam" id="PF06881">
    <property type="entry name" value="Elongin_A"/>
    <property type="match status" value="1"/>
</dbReference>
<dbReference type="AlphaFoldDB" id="A0A0D6R7K5"/>
<proteinExistence type="predicted"/>
<evidence type="ECO:0000313" key="3">
    <source>
        <dbReference type="EMBL" id="JAG97890.1"/>
    </source>
</evidence>
<sequence>MGKPPSLLDLCIQTAIDNIQYLGDVGETDSELLKVILAHCSEEQLMFIEDSTEGRDLSPVTDSLWMNIYERKFGEENVILVKRRMKQKGVIFKWRLLYQAKLEEQEKQQQKMLEKSLDRLKQRYAKADQEKQSKQIQICTKVPPTKRNRNYGGYGSSSDLSNVKGRLMKKAKMEFAASRDARRNVTMMNRNSAQSFVPLGKMSNMSTASAKSSASVIQRPVINSNMSTASTKSNLLVTSRNGMNSNVSTAPKHVMNSNSSTTSVKSFSTLTSNCGGKLNFSSSGSSIRPKGSMLQPKRKAM</sequence>
<organism evidence="3">
    <name type="scientific">Araucaria cunninghamii</name>
    <name type="common">Hoop pine</name>
    <name type="synonym">Moreton Bay pine</name>
    <dbReference type="NCBI Taxonomy" id="56994"/>
    <lineage>
        <taxon>Eukaryota</taxon>
        <taxon>Viridiplantae</taxon>
        <taxon>Streptophyta</taxon>
        <taxon>Embryophyta</taxon>
        <taxon>Tracheophyta</taxon>
        <taxon>Spermatophyta</taxon>
        <taxon>Pinopsida</taxon>
        <taxon>Pinidae</taxon>
        <taxon>Conifers II</taxon>
        <taxon>Araucariales</taxon>
        <taxon>Araucariaceae</taxon>
        <taxon>Araucaria</taxon>
    </lineage>
</organism>
<dbReference type="GO" id="GO:0070449">
    <property type="term" value="C:elongin complex"/>
    <property type="evidence" value="ECO:0007669"/>
    <property type="project" value="InterPro"/>
</dbReference>
<dbReference type="Gene3D" id="6.10.250.3180">
    <property type="match status" value="1"/>
</dbReference>
<dbReference type="PANTHER" id="PTHR47543:SF2">
    <property type="entry name" value="RNA POLYMERASE II TRANSCRIPTION FACTOR SIII SUBUNIT A"/>
    <property type="match status" value="1"/>
</dbReference>